<name>A0A4U1MEJ0_9BACL</name>
<dbReference type="SUPFAM" id="SSF52518">
    <property type="entry name" value="Thiamin diphosphate-binding fold (THDP-binding)"/>
    <property type="match status" value="2"/>
</dbReference>
<dbReference type="PIRSF" id="PIRSF004983">
    <property type="entry name" value="MenD"/>
    <property type="match status" value="1"/>
</dbReference>
<dbReference type="Gene3D" id="3.40.50.1220">
    <property type="entry name" value="TPP-binding domain"/>
    <property type="match status" value="1"/>
</dbReference>
<keyword evidence="6 7" id="KW-0464">Manganese</keyword>
<evidence type="ECO:0000256" key="4">
    <source>
        <dbReference type="ARBA" id="ARBA00022842"/>
    </source>
</evidence>
<evidence type="ECO:0000313" key="11">
    <source>
        <dbReference type="EMBL" id="TKD69167.1"/>
    </source>
</evidence>
<comment type="caution">
    <text evidence="11">The sequence shown here is derived from an EMBL/GenBank/DDBJ whole genome shotgun (WGS) entry which is preliminary data.</text>
</comment>
<gene>
    <name evidence="7 11" type="primary">menD</name>
    <name evidence="11" type="ORF">FBF83_14265</name>
</gene>
<keyword evidence="2 7" id="KW-0808">Transferase</keyword>
<dbReference type="HAMAP" id="MF_01659">
    <property type="entry name" value="MenD"/>
    <property type="match status" value="1"/>
</dbReference>
<dbReference type="SUPFAM" id="SSF52467">
    <property type="entry name" value="DHS-like NAD/FAD-binding domain"/>
    <property type="match status" value="1"/>
</dbReference>
<dbReference type="Pfam" id="PF02776">
    <property type="entry name" value="TPP_enzyme_N"/>
    <property type="match status" value="1"/>
</dbReference>
<dbReference type="Gene3D" id="3.40.50.970">
    <property type="match status" value="2"/>
</dbReference>
<keyword evidence="4 7" id="KW-0460">Magnesium</keyword>
<feature type="domain" description="Thiamine pyrophosphate enzyme TPP-binding" evidence="8">
    <location>
        <begin position="435"/>
        <end position="550"/>
    </location>
</feature>
<evidence type="ECO:0000313" key="12">
    <source>
        <dbReference type="Proteomes" id="UP000310541"/>
    </source>
</evidence>
<evidence type="ECO:0000256" key="6">
    <source>
        <dbReference type="ARBA" id="ARBA00023211"/>
    </source>
</evidence>
<dbReference type="RefSeq" id="WP_136947838.1">
    <property type="nucleotide sequence ID" value="NZ_SWFM01000004.1"/>
</dbReference>
<dbReference type="UniPathway" id="UPA00079"/>
<dbReference type="InterPro" id="IPR011766">
    <property type="entry name" value="TPP_enzyme_TPP-bd"/>
</dbReference>
<keyword evidence="5 7" id="KW-0786">Thiamine pyrophosphate</keyword>
<dbReference type="GO" id="GO:0070204">
    <property type="term" value="F:2-succinyl-5-enolpyruvyl-6-hydroxy-3-cyclohexene-1-carboxylic-acid synthase activity"/>
    <property type="evidence" value="ECO:0007669"/>
    <property type="project" value="UniProtKB-UniRule"/>
</dbReference>
<comment type="pathway">
    <text evidence="7">Quinol/quinone metabolism; 1,4-dihydroxy-2-naphthoate biosynthesis; 1,4-dihydroxy-2-naphthoate from chorismate: step 2/7.</text>
</comment>
<evidence type="ECO:0000259" key="10">
    <source>
        <dbReference type="Pfam" id="PF16582"/>
    </source>
</evidence>
<dbReference type="UniPathway" id="UPA01057">
    <property type="reaction ID" value="UER00164"/>
</dbReference>
<dbReference type="CDD" id="cd07037">
    <property type="entry name" value="TPP_PYR_MenD"/>
    <property type="match status" value="1"/>
</dbReference>
<evidence type="ECO:0000259" key="8">
    <source>
        <dbReference type="Pfam" id="PF02775"/>
    </source>
</evidence>
<evidence type="ECO:0000256" key="1">
    <source>
        <dbReference type="ARBA" id="ARBA00022428"/>
    </source>
</evidence>
<sequence>MTDQEILSSYVGSFVDELVRSGVKQAVISPGSRSTPIAMVMAEHPSLKVWVHVDERSAGFFALGIAKAQKEPVALLCSSGTAGANYYPAVIEAAQSKVPLIVLTADRPHELRDNGAPQAINQIDLFGDYPKWFMEMSLPDSSSNLIRYIRTAASRAASVSSVAPAGPVHLNFPFRDPLIPDLSYPGLFLDGREENRPWVSVPEQVRVLTEGAIKQYAEKLSSKKGIIVVGPQENEALASAVFRLAEVLGYPVLADPLSNCRRMQEPLLMDGYDAFLRGEPDTDLYPDVILRFGAMPVSKAYMMFVKQLENTMSIVVDEAGWRDPTLFSTDMLPVSPVQFADSLRDAVQGIDKIDTHWIEKWQEKNAKTLDALTSLDTEELFEGHVFSELSGMIRSDELLFVGNSMPIRDLETFFNPKDNSPKVMGNRGANGIDGVVSTALGASTAYPFSVLVIGDLSFYHDMNGLLLAKLYHLNMTVIVVNNDGGGIFSFLPQREQETHFEQLFGTPLGLDYEHAAALYGASFVRVTNWEEFRSAFINSRKMEGLSIIEVPTDRDTNLTLHKEVFAKVKKVTAKGVS</sequence>
<comment type="catalytic activity">
    <reaction evidence="7">
        <text>isochorismate + 2-oxoglutarate + H(+) = 5-enolpyruvoyl-6-hydroxy-2-succinyl-cyclohex-3-ene-1-carboxylate + CO2</text>
        <dbReference type="Rhea" id="RHEA:25593"/>
        <dbReference type="ChEBI" id="CHEBI:15378"/>
        <dbReference type="ChEBI" id="CHEBI:16526"/>
        <dbReference type="ChEBI" id="CHEBI:16810"/>
        <dbReference type="ChEBI" id="CHEBI:29780"/>
        <dbReference type="ChEBI" id="CHEBI:58818"/>
        <dbReference type="EC" id="2.2.1.9"/>
    </reaction>
</comment>
<dbReference type="EMBL" id="SWFM01000004">
    <property type="protein sequence ID" value="TKD69167.1"/>
    <property type="molecule type" value="Genomic_DNA"/>
</dbReference>
<dbReference type="InterPro" id="IPR029061">
    <property type="entry name" value="THDP-binding"/>
</dbReference>
<dbReference type="Pfam" id="PF02775">
    <property type="entry name" value="TPP_enzyme_C"/>
    <property type="match status" value="1"/>
</dbReference>
<reference evidence="11 12" key="1">
    <citation type="submission" date="2019-04" db="EMBL/GenBank/DDBJ databases">
        <title>Genome sequence of Bacillus hwajinpoensis strain Y2.</title>
        <authorList>
            <person name="Fair J.L."/>
            <person name="Maclea K.S."/>
        </authorList>
    </citation>
    <scope>NUCLEOTIDE SEQUENCE [LARGE SCALE GENOMIC DNA]</scope>
    <source>
        <strain evidence="11 12">Y2</strain>
    </source>
</reference>
<dbReference type="GO" id="GO:0030976">
    <property type="term" value="F:thiamine pyrophosphate binding"/>
    <property type="evidence" value="ECO:0007669"/>
    <property type="project" value="UniProtKB-UniRule"/>
</dbReference>
<comment type="cofactor">
    <cofactor evidence="7">
        <name>Mg(2+)</name>
        <dbReference type="ChEBI" id="CHEBI:18420"/>
    </cofactor>
    <cofactor evidence="7">
        <name>Mn(2+)</name>
        <dbReference type="ChEBI" id="CHEBI:29035"/>
    </cofactor>
</comment>
<dbReference type="GO" id="GO:0030145">
    <property type="term" value="F:manganese ion binding"/>
    <property type="evidence" value="ECO:0007669"/>
    <property type="project" value="UniProtKB-UniRule"/>
</dbReference>
<evidence type="ECO:0000259" key="9">
    <source>
        <dbReference type="Pfam" id="PF02776"/>
    </source>
</evidence>
<keyword evidence="1 7" id="KW-0474">Menaquinone biosynthesis</keyword>
<evidence type="ECO:0000256" key="2">
    <source>
        <dbReference type="ARBA" id="ARBA00022679"/>
    </source>
</evidence>
<dbReference type="AlphaFoldDB" id="A0A4U1MEJ0"/>
<comment type="similarity">
    <text evidence="7">Belongs to the TPP enzyme family. MenD subfamily.</text>
</comment>
<dbReference type="GO" id="GO:0009234">
    <property type="term" value="P:menaquinone biosynthetic process"/>
    <property type="evidence" value="ECO:0007669"/>
    <property type="project" value="UniProtKB-UniRule"/>
</dbReference>
<dbReference type="InterPro" id="IPR004433">
    <property type="entry name" value="MenaQ_synth_MenD"/>
</dbReference>
<dbReference type="OrthoDB" id="9791859at2"/>
<feature type="domain" description="Menaquinone biosynthesis protein MenD middle" evidence="10">
    <location>
        <begin position="193"/>
        <end position="401"/>
    </location>
</feature>
<comment type="subunit">
    <text evidence="7">Homodimer.</text>
</comment>
<evidence type="ECO:0000256" key="5">
    <source>
        <dbReference type="ARBA" id="ARBA00023052"/>
    </source>
</evidence>
<dbReference type="PANTHER" id="PTHR42916:SF1">
    <property type="entry name" value="PROTEIN PHYLLO, CHLOROPLASTIC"/>
    <property type="match status" value="1"/>
</dbReference>
<evidence type="ECO:0000256" key="7">
    <source>
        <dbReference type="HAMAP-Rule" id="MF_01659"/>
    </source>
</evidence>
<dbReference type="InterPro" id="IPR029035">
    <property type="entry name" value="DHS-like_NAD/FAD-binding_dom"/>
</dbReference>
<evidence type="ECO:0000256" key="3">
    <source>
        <dbReference type="ARBA" id="ARBA00022723"/>
    </source>
</evidence>
<dbReference type="NCBIfam" id="TIGR00173">
    <property type="entry name" value="menD"/>
    <property type="match status" value="1"/>
</dbReference>
<dbReference type="Pfam" id="PF16582">
    <property type="entry name" value="TPP_enzyme_M_2"/>
    <property type="match status" value="1"/>
</dbReference>
<dbReference type="CDD" id="cd02009">
    <property type="entry name" value="TPP_SHCHC_synthase"/>
    <property type="match status" value="1"/>
</dbReference>
<comment type="function">
    <text evidence="7">Catalyzes the thiamine diphosphate-dependent decarboxylation of 2-oxoglutarate and the subsequent addition of the resulting succinic semialdehyde-thiamine pyrophosphate anion to isochorismate to yield 2-succinyl-5-enolpyruvyl-6-hydroxy-3-cyclohexene-1-carboxylate (SEPHCHC).</text>
</comment>
<dbReference type="GO" id="GO:0000287">
    <property type="term" value="F:magnesium ion binding"/>
    <property type="evidence" value="ECO:0007669"/>
    <property type="project" value="UniProtKB-UniRule"/>
</dbReference>
<dbReference type="EC" id="2.2.1.9" evidence="7"/>
<dbReference type="Proteomes" id="UP000310541">
    <property type="component" value="Unassembled WGS sequence"/>
</dbReference>
<organism evidence="11 12">
    <name type="scientific">Guptibacillus hwajinpoensis</name>
    <dbReference type="NCBI Taxonomy" id="208199"/>
    <lineage>
        <taxon>Bacteria</taxon>
        <taxon>Bacillati</taxon>
        <taxon>Bacillota</taxon>
        <taxon>Bacilli</taxon>
        <taxon>Bacillales</taxon>
        <taxon>Guptibacillaceae</taxon>
        <taxon>Guptibacillus</taxon>
    </lineage>
</organism>
<keyword evidence="3 7" id="KW-0479">Metal-binding</keyword>
<protein>
    <recommendedName>
        <fullName evidence="7">2-succinyl-5-enolpyruvyl-6-hydroxy-3-cyclohexene-1-carboxylate synthase</fullName>
        <shortName evidence="7">SEPHCHC synthase</shortName>
        <ecNumber evidence="7">2.2.1.9</ecNumber>
    </recommendedName>
    <alternativeName>
        <fullName evidence="7">Menaquinone biosynthesis protein MenD</fullName>
    </alternativeName>
</protein>
<proteinExistence type="inferred from homology"/>
<comment type="cofactor">
    <cofactor evidence="7">
        <name>thiamine diphosphate</name>
        <dbReference type="ChEBI" id="CHEBI:58937"/>
    </cofactor>
    <text evidence="7">Binds 1 thiamine pyrophosphate per subunit.</text>
</comment>
<comment type="pathway">
    <text evidence="7">Quinol/quinone metabolism; menaquinone biosynthesis.</text>
</comment>
<dbReference type="InterPro" id="IPR032264">
    <property type="entry name" value="MenD_middle"/>
</dbReference>
<feature type="domain" description="Thiamine pyrophosphate enzyme N-terminal TPP-binding" evidence="9">
    <location>
        <begin position="14"/>
        <end position="124"/>
    </location>
</feature>
<accession>A0A4U1MEJ0</accession>
<dbReference type="InterPro" id="IPR012001">
    <property type="entry name" value="Thiamin_PyroP_enz_TPP-bd_dom"/>
</dbReference>
<dbReference type="PANTHER" id="PTHR42916">
    <property type="entry name" value="2-SUCCINYL-5-ENOLPYRUVYL-6-HYDROXY-3-CYCLOHEXENE-1-CARBOXYLATE SYNTHASE"/>
    <property type="match status" value="1"/>
</dbReference>